<name>A0A2V3ZW07_9BACT</name>
<keyword evidence="1" id="KW-0472">Membrane</keyword>
<feature type="transmembrane region" description="Helical" evidence="1">
    <location>
        <begin position="32"/>
        <end position="52"/>
    </location>
</feature>
<comment type="caution">
    <text evidence="2">The sequence shown here is derived from an EMBL/GenBank/DDBJ whole genome shotgun (WGS) entry which is preliminary data.</text>
</comment>
<proteinExistence type="predicted"/>
<evidence type="ECO:0000313" key="3">
    <source>
        <dbReference type="Proteomes" id="UP000248079"/>
    </source>
</evidence>
<gene>
    <name evidence="2" type="ORF">DF185_12000</name>
</gene>
<dbReference type="OrthoDB" id="1120944at2"/>
<feature type="transmembrane region" description="Helical" evidence="1">
    <location>
        <begin position="64"/>
        <end position="82"/>
    </location>
</feature>
<dbReference type="RefSeq" id="WP_110361002.1">
    <property type="nucleotide sequence ID" value="NZ_QFLI01000005.1"/>
</dbReference>
<organism evidence="2 3">
    <name type="scientific">Marinifilum breve</name>
    <dbReference type="NCBI Taxonomy" id="2184082"/>
    <lineage>
        <taxon>Bacteria</taxon>
        <taxon>Pseudomonadati</taxon>
        <taxon>Bacteroidota</taxon>
        <taxon>Bacteroidia</taxon>
        <taxon>Marinilabiliales</taxon>
        <taxon>Marinifilaceae</taxon>
    </lineage>
</organism>
<keyword evidence="1" id="KW-1133">Transmembrane helix</keyword>
<sequence>MKQFSLYKTIYFLGVVLIFVGGYRLFKNLSYGDWMFSAGILCYSGVQVFLLFFKALSEWKLFEYLKLTVNVLFLISIILLLILNLQEWYYPFILGLLIDFFSNILKRINRHPA</sequence>
<evidence type="ECO:0000313" key="2">
    <source>
        <dbReference type="EMBL" id="PXY00629.1"/>
    </source>
</evidence>
<keyword evidence="3" id="KW-1185">Reference proteome</keyword>
<keyword evidence="1" id="KW-0812">Transmembrane</keyword>
<reference evidence="2 3" key="1">
    <citation type="submission" date="2018-05" db="EMBL/GenBank/DDBJ databases">
        <title>Marinifilum breve JC075T sp. nov., a marine bacterium isolated from Yongle Blue Hole in the South China Sea.</title>
        <authorList>
            <person name="Fu T."/>
        </authorList>
    </citation>
    <scope>NUCLEOTIDE SEQUENCE [LARGE SCALE GENOMIC DNA]</scope>
    <source>
        <strain evidence="2 3">JC075</strain>
    </source>
</reference>
<feature type="transmembrane region" description="Helical" evidence="1">
    <location>
        <begin position="88"/>
        <end position="105"/>
    </location>
</feature>
<dbReference type="EMBL" id="QFLI01000005">
    <property type="protein sequence ID" value="PXY00629.1"/>
    <property type="molecule type" value="Genomic_DNA"/>
</dbReference>
<dbReference type="AlphaFoldDB" id="A0A2V3ZW07"/>
<dbReference type="Proteomes" id="UP000248079">
    <property type="component" value="Unassembled WGS sequence"/>
</dbReference>
<accession>A0A2V3ZW07</accession>
<feature type="transmembrane region" description="Helical" evidence="1">
    <location>
        <begin position="9"/>
        <end position="26"/>
    </location>
</feature>
<protein>
    <submittedName>
        <fullName evidence="2">Uncharacterized protein</fullName>
    </submittedName>
</protein>
<evidence type="ECO:0000256" key="1">
    <source>
        <dbReference type="SAM" id="Phobius"/>
    </source>
</evidence>